<keyword evidence="5" id="KW-0539">Nucleus</keyword>
<feature type="region of interest" description="Disordered" evidence="6">
    <location>
        <begin position="339"/>
        <end position="362"/>
    </location>
</feature>
<evidence type="ECO:0000256" key="1">
    <source>
        <dbReference type="ARBA" id="ARBA00022473"/>
    </source>
</evidence>
<evidence type="ECO:0000256" key="4">
    <source>
        <dbReference type="ARBA" id="ARBA00023163"/>
    </source>
</evidence>
<dbReference type="PANTHER" id="PTHR12414">
    <property type="entry name" value="GLIAL CELLS MISSING RELATED/GLIDE"/>
    <property type="match status" value="1"/>
</dbReference>
<dbReference type="GO" id="GO:0042063">
    <property type="term" value="P:gliogenesis"/>
    <property type="evidence" value="ECO:0007669"/>
    <property type="project" value="TreeGrafter"/>
</dbReference>
<evidence type="ECO:0000313" key="9">
    <source>
        <dbReference type="Proteomes" id="UP001054837"/>
    </source>
</evidence>
<evidence type="ECO:0000256" key="6">
    <source>
        <dbReference type="SAM" id="MobiDB-lite"/>
    </source>
</evidence>
<keyword evidence="3" id="KW-0238">DNA-binding</keyword>
<dbReference type="Gene3D" id="2.20.25.670">
    <property type="entry name" value="GCM domain, large subdomain"/>
    <property type="match status" value="1"/>
</dbReference>
<dbReference type="InterPro" id="IPR043021">
    <property type="entry name" value="GCM_small"/>
</dbReference>
<dbReference type="SUPFAM" id="SSF90073">
    <property type="entry name" value="GCM domain"/>
    <property type="match status" value="1"/>
</dbReference>
<evidence type="ECO:0000256" key="5">
    <source>
        <dbReference type="ARBA" id="ARBA00023242"/>
    </source>
</evidence>
<dbReference type="Proteomes" id="UP001054837">
    <property type="component" value="Unassembled WGS sequence"/>
</dbReference>
<dbReference type="PROSITE" id="PS50807">
    <property type="entry name" value="GCM"/>
    <property type="match status" value="1"/>
</dbReference>
<dbReference type="InterPro" id="IPR003902">
    <property type="entry name" value="Tscrpt_reg_GCM"/>
</dbReference>
<accession>A0AAV4P9G3</accession>
<dbReference type="InterPro" id="IPR036115">
    <property type="entry name" value="GCM_dom_sf"/>
</dbReference>
<feature type="domain" description="GCM" evidence="7">
    <location>
        <begin position="1"/>
        <end position="111"/>
    </location>
</feature>
<name>A0AAV4P9G3_9ARAC</name>
<evidence type="ECO:0000256" key="2">
    <source>
        <dbReference type="ARBA" id="ARBA00023015"/>
    </source>
</evidence>
<feature type="region of interest" description="Disordered" evidence="6">
    <location>
        <begin position="436"/>
        <end position="457"/>
    </location>
</feature>
<reference evidence="8 9" key="1">
    <citation type="submission" date="2021-06" db="EMBL/GenBank/DDBJ databases">
        <title>Caerostris darwini draft genome.</title>
        <authorList>
            <person name="Kono N."/>
            <person name="Arakawa K."/>
        </authorList>
    </citation>
    <scope>NUCLEOTIDE SEQUENCE [LARGE SCALE GENOMIC DNA]</scope>
</reference>
<dbReference type="GO" id="GO:0001228">
    <property type="term" value="F:DNA-binding transcription activator activity, RNA polymerase II-specific"/>
    <property type="evidence" value="ECO:0007669"/>
    <property type="project" value="InterPro"/>
</dbReference>
<dbReference type="Pfam" id="PF03615">
    <property type="entry name" value="GCM"/>
    <property type="match status" value="1"/>
</dbReference>
<dbReference type="InterPro" id="IPR043020">
    <property type="entry name" value="GCM_large"/>
</dbReference>
<dbReference type="GO" id="GO:0005634">
    <property type="term" value="C:nucleus"/>
    <property type="evidence" value="ECO:0007669"/>
    <property type="project" value="TreeGrafter"/>
</dbReference>
<protein>
    <submittedName>
        <fullName evidence="8">Transcription factor glial cells missing</fullName>
    </submittedName>
</protein>
<sequence>MRNTNNHNVHILKKSCLGVLVCSARCTLDSGDKVHLRPAICDKARKKQQGKPCPNRKCSGRLEVLPCRGHCGYPVTHFWRHTEHAIFFQAKGNHDHPKPEPKATAEARRTLHSPLQLHRRSKSIQDAISLELQLPLKENKRPEIHPAWRRNNSYESNKIARLEHQFQNSRKNGDTQCSCPPFECLCSKNYNSGCRSFATPNKDETSTYGELMPINFDSSQTDCSVFQAIDKVLEDVACSYGHSTSYRLAAKVASDFDQAYYSSFADSYDAEIERMNQSVYPSCNIYHSHSSVKQNHHLIDSHLLLPPPPLLHHPSNGNEDISSNFSDDYQPLRKPSTWVDSAGHSHHQTALTEGYGHQNPADEEMKDDYVVTSLDDPDVSQRFFAAIDNLLLQDYGNGDNFMHQSDGTRESDKCIPDHLQPSWDTNPPLSSFFGHPQHHSSDLGYSSEYTEATPKEDPFMDHSHQQELKMADSFGPSFSASMQESSVICGRGLELVESELILPHRTNGQQMPF</sequence>
<dbReference type="GO" id="GO:0000978">
    <property type="term" value="F:RNA polymerase II cis-regulatory region sequence-specific DNA binding"/>
    <property type="evidence" value="ECO:0007669"/>
    <property type="project" value="TreeGrafter"/>
</dbReference>
<proteinExistence type="predicted"/>
<evidence type="ECO:0000256" key="3">
    <source>
        <dbReference type="ARBA" id="ARBA00023125"/>
    </source>
</evidence>
<keyword evidence="9" id="KW-1185">Reference proteome</keyword>
<dbReference type="AlphaFoldDB" id="A0AAV4P9G3"/>
<gene>
    <name evidence="8" type="primary">gcm</name>
    <name evidence="8" type="ORF">CDAR_286721</name>
</gene>
<keyword evidence="1" id="KW-0217">Developmental protein</keyword>
<dbReference type="InterPro" id="IPR039791">
    <property type="entry name" value="GCM"/>
</dbReference>
<dbReference type="EMBL" id="BPLQ01002433">
    <property type="protein sequence ID" value="GIX92811.1"/>
    <property type="molecule type" value="Genomic_DNA"/>
</dbReference>
<comment type="caution">
    <text evidence="8">The sequence shown here is derived from an EMBL/GenBank/DDBJ whole genome shotgun (WGS) entry which is preliminary data.</text>
</comment>
<keyword evidence="2" id="KW-0805">Transcription regulation</keyword>
<evidence type="ECO:0000313" key="8">
    <source>
        <dbReference type="EMBL" id="GIX92811.1"/>
    </source>
</evidence>
<keyword evidence="4" id="KW-0804">Transcription</keyword>
<evidence type="ECO:0000259" key="7">
    <source>
        <dbReference type="PROSITE" id="PS50807"/>
    </source>
</evidence>
<organism evidence="8 9">
    <name type="scientific">Caerostris darwini</name>
    <dbReference type="NCBI Taxonomy" id="1538125"/>
    <lineage>
        <taxon>Eukaryota</taxon>
        <taxon>Metazoa</taxon>
        <taxon>Ecdysozoa</taxon>
        <taxon>Arthropoda</taxon>
        <taxon>Chelicerata</taxon>
        <taxon>Arachnida</taxon>
        <taxon>Araneae</taxon>
        <taxon>Araneomorphae</taxon>
        <taxon>Entelegynae</taxon>
        <taxon>Araneoidea</taxon>
        <taxon>Araneidae</taxon>
        <taxon>Caerostris</taxon>
    </lineage>
</organism>
<dbReference type="Gene3D" id="3.30.70.3530">
    <property type="entry name" value="GCM motif"/>
    <property type="match status" value="1"/>
</dbReference>
<dbReference type="PANTHER" id="PTHR12414:SF8">
    <property type="entry name" value="TRANSCRIPTION FACTOR GLIAL CELLS MISSING-RELATED"/>
    <property type="match status" value="1"/>
</dbReference>